<dbReference type="EMBL" id="OZ021741">
    <property type="protein sequence ID" value="CAK9325840.1"/>
    <property type="molecule type" value="Genomic_DNA"/>
</dbReference>
<name>A0ABP0Z201_9ROSI</name>
<evidence type="ECO:0000313" key="2">
    <source>
        <dbReference type="EMBL" id="CAK9325840.1"/>
    </source>
</evidence>
<reference evidence="2 3" key="1">
    <citation type="submission" date="2024-03" db="EMBL/GenBank/DDBJ databases">
        <authorList>
            <person name="Gkanogiannis A."/>
            <person name="Becerra Lopez-Lavalle L."/>
        </authorList>
    </citation>
    <scope>NUCLEOTIDE SEQUENCE [LARGE SCALE GENOMIC DNA]</scope>
</reference>
<evidence type="ECO:0000256" key="1">
    <source>
        <dbReference type="SAM" id="MobiDB-lite"/>
    </source>
</evidence>
<evidence type="ECO:0000313" key="3">
    <source>
        <dbReference type="Proteomes" id="UP001642487"/>
    </source>
</evidence>
<accession>A0ABP0Z201</accession>
<organism evidence="2 3">
    <name type="scientific">Citrullus colocynthis</name>
    <name type="common">colocynth</name>
    <dbReference type="NCBI Taxonomy" id="252529"/>
    <lineage>
        <taxon>Eukaryota</taxon>
        <taxon>Viridiplantae</taxon>
        <taxon>Streptophyta</taxon>
        <taxon>Embryophyta</taxon>
        <taxon>Tracheophyta</taxon>
        <taxon>Spermatophyta</taxon>
        <taxon>Magnoliopsida</taxon>
        <taxon>eudicotyledons</taxon>
        <taxon>Gunneridae</taxon>
        <taxon>Pentapetalae</taxon>
        <taxon>rosids</taxon>
        <taxon>fabids</taxon>
        <taxon>Cucurbitales</taxon>
        <taxon>Cucurbitaceae</taxon>
        <taxon>Benincaseae</taxon>
        <taxon>Citrullus</taxon>
    </lineage>
</organism>
<feature type="compositionally biased region" description="Gly residues" evidence="1">
    <location>
        <begin position="1"/>
        <end position="10"/>
    </location>
</feature>
<keyword evidence="3" id="KW-1185">Reference proteome</keyword>
<feature type="non-terminal residue" evidence="2">
    <location>
        <position position="87"/>
    </location>
</feature>
<sequence>IRRLTVGGGSSKDRSRTPPATDGRGNRAARTALGKPWPEENSHGDPRRRRPHWLRSGLRRRRGRQPANTRSREKKKRLGGRGVWQQM</sequence>
<protein>
    <submittedName>
        <fullName evidence="2">Uncharacterized protein</fullName>
    </submittedName>
</protein>
<dbReference type="Proteomes" id="UP001642487">
    <property type="component" value="Chromosome 7"/>
</dbReference>
<gene>
    <name evidence="2" type="ORF">CITCOLO1_LOCUS18113</name>
</gene>
<feature type="compositionally biased region" description="Basic residues" evidence="1">
    <location>
        <begin position="46"/>
        <end position="64"/>
    </location>
</feature>
<proteinExistence type="predicted"/>
<feature type="region of interest" description="Disordered" evidence="1">
    <location>
        <begin position="1"/>
        <end position="87"/>
    </location>
</feature>
<feature type="non-terminal residue" evidence="2">
    <location>
        <position position="1"/>
    </location>
</feature>